<comment type="catalytic activity">
    <reaction evidence="17">
        <text>[GlcNAc-(1-&gt;4)-Mur2Ac(oyl-L-Ala-gamma-D-Glu-L-Lys-D-Ala-D-Ala)](n)-di-trans,octa-cis-undecaprenyl diphosphate + beta-D-GlcNAc-(1-&gt;4)-Mur2Ac(oyl-L-Ala-gamma-D-Glu-L-Lys-D-Ala-D-Ala)-di-trans,octa-cis-undecaprenyl diphosphate = [GlcNAc-(1-&gt;4)-Mur2Ac(oyl-L-Ala-gamma-D-Glu-L-Lys-D-Ala-D-Ala)](n+1)-di-trans,octa-cis-undecaprenyl diphosphate + di-trans,octa-cis-undecaprenyl diphosphate + H(+)</text>
        <dbReference type="Rhea" id="RHEA:23708"/>
        <dbReference type="Rhea" id="RHEA-COMP:9602"/>
        <dbReference type="Rhea" id="RHEA-COMP:9603"/>
        <dbReference type="ChEBI" id="CHEBI:15378"/>
        <dbReference type="ChEBI" id="CHEBI:58405"/>
        <dbReference type="ChEBI" id="CHEBI:60033"/>
        <dbReference type="ChEBI" id="CHEBI:78435"/>
        <dbReference type="EC" id="2.4.99.28"/>
    </reaction>
</comment>
<dbReference type="InterPro" id="IPR023346">
    <property type="entry name" value="Lysozyme-like_dom_sf"/>
</dbReference>
<evidence type="ECO:0000256" key="9">
    <source>
        <dbReference type="ARBA" id="ARBA00022679"/>
    </source>
</evidence>
<evidence type="ECO:0000256" key="10">
    <source>
        <dbReference type="ARBA" id="ARBA00022801"/>
    </source>
</evidence>
<comment type="catalytic activity">
    <reaction evidence="16">
        <text>Preferential cleavage: (Ac)2-L-Lys-D-Ala-|-D-Ala. Also transpeptidation of peptidyl-alanyl moieties that are N-acyl substituents of D-alanine.</text>
        <dbReference type="EC" id="3.4.16.4"/>
    </reaction>
</comment>
<dbReference type="InterPro" id="IPR050396">
    <property type="entry name" value="Glycosyltr_51/Transpeptidase"/>
</dbReference>
<evidence type="ECO:0000313" key="22">
    <source>
        <dbReference type="Proteomes" id="UP001228690"/>
    </source>
</evidence>
<comment type="similarity">
    <text evidence="3">In the C-terminal section; belongs to the transpeptidase family.</text>
</comment>
<feature type="domain" description="Penicillin-binding protein transpeptidase" evidence="19">
    <location>
        <begin position="412"/>
        <end position="710"/>
    </location>
</feature>
<keyword evidence="5" id="KW-1003">Cell membrane</keyword>
<accession>A0ABY8MEP9</accession>
<evidence type="ECO:0000256" key="18">
    <source>
        <dbReference type="SAM" id="MobiDB-lite"/>
    </source>
</evidence>
<evidence type="ECO:0000256" key="4">
    <source>
        <dbReference type="ARBA" id="ARBA00007739"/>
    </source>
</evidence>
<evidence type="ECO:0000256" key="1">
    <source>
        <dbReference type="ARBA" id="ARBA00004236"/>
    </source>
</evidence>
<dbReference type="SUPFAM" id="SSF56601">
    <property type="entry name" value="beta-lactamase/transpeptidase-like"/>
    <property type="match status" value="1"/>
</dbReference>
<reference evidence="21 22" key="1">
    <citation type="submission" date="2023-04" db="EMBL/GenBank/DDBJ databases">
        <title>Spirochaete genome identified in red abalone sample constitutes a novel genus.</title>
        <authorList>
            <person name="Sharma S.P."/>
            <person name="Purcell C.M."/>
            <person name="Hyde J.R."/>
            <person name="Severin A.J."/>
        </authorList>
    </citation>
    <scope>NUCLEOTIDE SEQUENCE [LARGE SCALE GENOMIC DNA]</scope>
    <source>
        <strain evidence="21 22">SP-2023</strain>
    </source>
</reference>
<evidence type="ECO:0000256" key="13">
    <source>
        <dbReference type="ARBA" id="ARBA00023136"/>
    </source>
</evidence>
<dbReference type="Proteomes" id="UP001228690">
    <property type="component" value="Chromosome"/>
</dbReference>
<dbReference type="Gene3D" id="1.10.3810.10">
    <property type="entry name" value="Biosynthetic peptidoglycan transglycosylase-like"/>
    <property type="match status" value="1"/>
</dbReference>
<gene>
    <name evidence="21" type="ORF">P0082_08190</name>
</gene>
<keyword evidence="8" id="KW-0328">Glycosyltransferase</keyword>
<feature type="region of interest" description="Disordered" evidence="18">
    <location>
        <begin position="808"/>
        <end position="894"/>
    </location>
</feature>
<dbReference type="InterPro" id="IPR001460">
    <property type="entry name" value="PCN-bd_Tpept"/>
</dbReference>
<dbReference type="RefSeq" id="WP_326926640.1">
    <property type="nucleotide sequence ID" value="NZ_CP123443.1"/>
</dbReference>
<dbReference type="InterPro" id="IPR036950">
    <property type="entry name" value="PBP_transglycosylase"/>
</dbReference>
<feature type="compositionally biased region" description="Acidic residues" evidence="18">
    <location>
        <begin position="824"/>
        <end position="835"/>
    </location>
</feature>
<keyword evidence="11" id="KW-0133">Cell shape</keyword>
<feature type="domain" description="Glycosyl transferase family 51" evidence="20">
    <location>
        <begin position="51"/>
        <end position="230"/>
    </location>
</feature>
<keyword evidence="15" id="KW-0961">Cell wall biogenesis/degradation</keyword>
<keyword evidence="22" id="KW-1185">Reference proteome</keyword>
<evidence type="ECO:0000256" key="2">
    <source>
        <dbReference type="ARBA" id="ARBA00004752"/>
    </source>
</evidence>
<dbReference type="PANTHER" id="PTHR32282:SF11">
    <property type="entry name" value="PENICILLIN-BINDING PROTEIN 1B"/>
    <property type="match status" value="1"/>
</dbReference>
<dbReference type="Pfam" id="PF00905">
    <property type="entry name" value="Transpeptidase"/>
    <property type="match status" value="1"/>
</dbReference>
<evidence type="ECO:0000259" key="19">
    <source>
        <dbReference type="Pfam" id="PF00905"/>
    </source>
</evidence>
<evidence type="ECO:0000256" key="16">
    <source>
        <dbReference type="ARBA" id="ARBA00034000"/>
    </source>
</evidence>
<evidence type="ECO:0000256" key="6">
    <source>
        <dbReference type="ARBA" id="ARBA00022645"/>
    </source>
</evidence>
<evidence type="ECO:0000256" key="12">
    <source>
        <dbReference type="ARBA" id="ARBA00022984"/>
    </source>
</evidence>
<keyword evidence="7" id="KW-0645">Protease</keyword>
<evidence type="ECO:0000256" key="11">
    <source>
        <dbReference type="ARBA" id="ARBA00022960"/>
    </source>
</evidence>
<keyword evidence="14" id="KW-0511">Multifunctional enzyme</keyword>
<dbReference type="InterPro" id="IPR001264">
    <property type="entry name" value="Glyco_trans_51"/>
</dbReference>
<evidence type="ECO:0000259" key="20">
    <source>
        <dbReference type="Pfam" id="PF00912"/>
    </source>
</evidence>
<keyword evidence="10" id="KW-0378">Hydrolase</keyword>
<dbReference type="EMBL" id="CP123443">
    <property type="protein sequence ID" value="WGK68457.1"/>
    <property type="molecule type" value="Genomic_DNA"/>
</dbReference>
<evidence type="ECO:0000256" key="7">
    <source>
        <dbReference type="ARBA" id="ARBA00022670"/>
    </source>
</evidence>
<evidence type="ECO:0000256" key="17">
    <source>
        <dbReference type="ARBA" id="ARBA00049902"/>
    </source>
</evidence>
<dbReference type="InterPro" id="IPR012338">
    <property type="entry name" value="Beta-lactam/transpept-like"/>
</dbReference>
<evidence type="ECO:0000256" key="3">
    <source>
        <dbReference type="ARBA" id="ARBA00007090"/>
    </source>
</evidence>
<sequence>MIAGSVFVIFLSIALGTALGKLLCLGSYVGAYESLITNDQPLPSRIYDINNNLITEISQGSRELLAQNELTRNLIYALMGREDSTFFEHNGFSLVGTVRALTYIILDRFTGTGTAGGGSTLTQQLAGSLKADRKDISVSRKIRELWWAFIFERHYAKNEILVTYLNNVYFGDRNHGIEAASRFFFGHSARDNSIVEAVLAIIQLARPNGDFSPLRHPEMAKLRQEAVLDKIIQLGLMTEAQTEQASQEYWDSFDLTKISQRSPKRIDEAPYFSDYVARILEKRLYGTDNLLQAGYSIYTTLDLNVQRQVDEIVREEMDLVDSIYQSQNLNLFTILERQELPELGRLRTLFGLNLNLSGGRAKRAAEQTLQNQIAPTLETLVTVLGLESQMPMLKMSAEHLDKFFARTVPETAMLAMDNHTGNIVAMVGGRTYNINEARLFNRAVDARVPPGSSFKPLYFAAAFEDRVVTGGTVLADGPYRFISPNGDPYIPANYYAGRFSGTVLPRRALQLSLNIPAIHVLDIVGFNKGIGMSTRLLGISDPKVIRRDFPFVFPVALGTSPVAPIQQLRAYTAFVNKGIPQDPNPIRYVEDRNGQIVYNYEQESLRKSRDSSRRVLSEQTAYVMTKMLESVPQGGTLSGVKYRFEEKYGRFKFPLAAKTGTAENWSDGWVVGYTPRYTTVVWVGFDQAGNSLGEILYGGKVAGPMFMRTMGLLHQNEDTDVSFERPEGVFLSVVDKRNGYHWVASCGEENQSYEWFIQGTGPPADCTQAPKTSVFNYDLLNYQNSSEDSSDQESAAIDLSDFDFLNESVPSSINNENDRNYSEDLPESEPTEDGEQNQTQDRNPATEDDAENANDTNGNKKSPTKAPEPEDSDQFLKNLENTRSELDSIIESDN</sequence>
<evidence type="ECO:0000256" key="8">
    <source>
        <dbReference type="ARBA" id="ARBA00022676"/>
    </source>
</evidence>
<name>A0ABY8MEP9_9SPIO</name>
<protein>
    <submittedName>
        <fullName evidence="21">Transglycosylase domain-containing protein</fullName>
    </submittedName>
</protein>
<evidence type="ECO:0000256" key="15">
    <source>
        <dbReference type="ARBA" id="ARBA00023316"/>
    </source>
</evidence>
<evidence type="ECO:0000313" key="21">
    <source>
        <dbReference type="EMBL" id="WGK68457.1"/>
    </source>
</evidence>
<dbReference type="Gene3D" id="3.40.710.10">
    <property type="entry name" value="DD-peptidase/beta-lactamase superfamily"/>
    <property type="match status" value="2"/>
</dbReference>
<keyword evidence="13" id="KW-0472">Membrane</keyword>
<organism evidence="21 22">
    <name type="scientific">Candidatus Haliotispira prima</name>
    <dbReference type="NCBI Taxonomy" id="3034016"/>
    <lineage>
        <taxon>Bacteria</taxon>
        <taxon>Pseudomonadati</taxon>
        <taxon>Spirochaetota</taxon>
        <taxon>Spirochaetia</taxon>
        <taxon>Spirochaetales</taxon>
        <taxon>Spirochaetaceae</taxon>
        <taxon>Candidatus Haliotispira</taxon>
    </lineage>
</organism>
<evidence type="ECO:0000256" key="14">
    <source>
        <dbReference type="ARBA" id="ARBA00023268"/>
    </source>
</evidence>
<proteinExistence type="inferred from homology"/>
<comment type="similarity">
    <text evidence="4">In the N-terminal section; belongs to the glycosyltransferase 51 family.</text>
</comment>
<dbReference type="PANTHER" id="PTHR32282">
    <property type="entry name" value="BINDING PROTEIN TRANSPEPTIDASE, PUTATIVE-RELATED"/>
    <property type="match status" value="1"/>
</dbReference>
<evidence type="ECO:0000256" key="5">
    <source>
        <dbReference type="ARBA" id="ARBA00022475"/>
    </source>
</evidence>
<dbReference type="Pfam" id="PF00912">
    <property type="entry name" value="Transgly"/>
    <property type="match status" value="1"/>
</dbReference>
<dbReference type="SUPFAM" id="SSF53955">
    <property type="entry name" value="Lysozyme-like"/>
    <property type="match status" value="1"/>
</dbReference>
<comment type="subcellular location">
    <subcellularLocation>
        <location evidence="1">Cell membrane</location>
    </subcellularLocation>
</comment>
<comment type="pathway">
    <text evidence="2">Cell wall biogenesis; peptidoglycan biosynthesis.</text>
</comment>
<keyword evidence="6" id="KW-0121">Carboxypeptidase</keyword>
<keyword evidence="9" id="KW-0808">Transferase</keyword>
<keyword evidence="12" id="KW-0573">Peptidoglycan synthesis</keyword>